<dbReference type="Gene3D" id="3.20.20.460">
    <property type="entry name" value="Monomethylamine methyltransferase MtmB"/>
    <property type="match status" value="1"/>
</dbReference>
<name>A0A3G1KUI4_FORW1</name>
<dbReference type="SUPFAM" id="SSF75098">
    <property type="entry name" value="Monomethylamine methyltransferase MtmB"/>
    <property type="match status" value="1"/>
</dbReference>
<dbReference type="Pfam" id="PF05369">
    <property type="entry name" value="MtmB"/>
    <property type="match status" value="1"/>
</dbReference>
<keyword evidence="2" id="KW-1185">Reference proteome</keyword>
<dbReference type="InterPro" id="IPR036655">
    <property type="entry name" value="MtmB_sf"/>
</dbReference>
<protein>
    <recommendedName>
        <fullName evidence="3">Monomethylamine:corrinoid methyltransferase</fullName>
    </recommendedName>
</protein>
<dbReference type="RefSeq" id="WP_148135108.1">
    <property type="nucleotide sequence ID" value="NZ_CP017634.1"/>
</dbReference>
<reference evidence="1 2" key="1">
    <citation type="submission" date="2016-10" db="EMBL/GenBank/DDBJ databases">
        <title>Complete Genome Sequence of Peptococcaceae strain DCMF.</title>
        <authorList>
            <person name="Edwards R.J."/>
            <person name="Holland S.I."/>
            <person name="Deshpande N.P."/>
            <person name="Wong Y.K."/>
            <person name="Ertan H."/>
            <person name="Manefield M."/>
            <person name="Russell T.L."/>
            <person name="Lee M.J."/>
        </authorList>
    </citation>
    <scope>NUCLEOTIDE SEQUENCE [LARGE SCALE GENOMIC DNA]</scope>
    <source>
        <strain evidence="1 2">DCMF</strain>
    </source>
</reference>
<evidence type="ECO:0000313" key="1">
    <source>
        <dbReference type="EMBL" id="ATW25845.1"/>
    </source>
</evidence>
<proteinExistence type="predicted"/>
<dbReference type="Proteomes" id="UP000323521">
    <property type="component" value="Chromosome"/>
</dbReference>
<evidence type="ECO:0000313" key="2">
    <source>
        <dbReference type="Proteomes" id="UP000323521"/>
    </source>
</evidence>
<dbReference type="GO" id="GO:0032259">
    <property type="term" value="P:methylation"/>
    <property type="evidence" value="ECO:0007669"/>
    <property type="project" value="InterPro"/>
</dbReference>
<dbReference type="OrthoDB" id="1955833at2"/>
<sequence>MGSAVDILKTLDRVRTGKRVTEKQWDYEIVPQTIKDIVAKYHLEKTCDITKPVNEDMDLADRYFEAGKEAALRLGIFCTNTETVVEIDEEELLRGIEQAPSEMTLGEGQEKVTIQARKPSDGKAPKYGGPLSIQMNEEYYVPVAQGILSSRLIDIHEGPSLDTVLGSPLLAHSPYETFAGFYEARLRREAQWRAGRVGIGNMLVASSSTEYGNLAAFGVFKQPQIALVLIPAALKTNYTSLHKIVQTLELGGYVESGSPVMIGGYTGGPEGCAVAGIATDLLQYPVHRAHLSGAPCYDLRYAGNNGRHAIWSQTIATQAVGRNTHIVKLKTINQVSGPCTEMFFYETIAGFTAAGVSGLEFTIGPRSGGGKYKNHLTPLEAWYTSAVFKGTAGLSAQKANEILNEVIPKYEHELKNPPKGQSFPECFNVKTLEPSKEYLDLYLRMRKYAAELGIPLPGDGIYS</sequence>
<accession>A0A3G1KUI4</accession>
<evidence type="ECO:0008006" key="3">
    <source>
        <dbReference type="Google" id="ProtNLM"/>
    </source>
</evidence>
<dbReference type="InterPro" id="IPR008031">
    <property type="entry name" value="MtmB_MeTrfase"/>
</dbReference>
<dbReference type="EMBL" id="CP017634">
    <property type="protein sequence ID" value="ATW25845.1"/>
    <property type="molecule type" value="Genomic_DNA"/>
</dbReference>
<dbReference type="GO" id="GO:0008168">
    <property type="term" value="F:methyltransferase activity"/>
    <property type="evidence" value="ECO:0007669"/>
    <property type="project" value="InterPro"/>
</dbReference>
<gene>
    <name evidence="1" type="ORF">DCMF_14680</name>
</gene>
<dbReference type="AlphaFoldDB" id="A0A3G1KUI4"/>
<organism evidence="1 2">
    <name type="scientific">Formimonas warabiya</name>
    <dbReference type="NCBI Taxonomy" id="1761012"/>
    <lineage>
        <taxon>Bacteria</taxon>
        <taxon>Bacillati</taxon>
        <taxon>Bacillota</taxon>
        <taxon>Clostridia</taxon>
        <taxon>Eubacteriales</taxon>
        <taxon>Peptococcaceae</taxon>
        <taxon>Candidatus Formimonas</taxon>
    </lineage>
</organism>
<dbReference type="KEGG" id="fwa:DCMF_14680"/>